<organism evidence="1 2">
    <name type="scientific">Pneumocystis oryctolagi</name>
    <dbReference type="NCBI Taxonomy" id="42067"/>
    <lineage>
        <taxon>Eukaryota</taxon>
        <taxon>Fungi</taxon>
        <taxon>Dikarya</taxon>
        <taxon>Ascomycota</taxon>
        <taxon>Taphrinomycotina</taxon>
        <taxon>Pneumocystomycetes</taxon>
        <taxon>Pneumocystaceae</taxon>
        <taxon>Pneumocystis</taxon>
    </lineage>
</organism>
<protein>
    <submittedName>
        <fullName evidence="1">Uncharacterized protein</fullName>
    </submittedName>
</protein>
<evidence type="ECO:0000313" key="1">
    <source>
        <dbReference type="EMBL" id="KAG4304195.1"/>
    </source>
</evidence>
<comment type="caution">
    <text evidence="1">The sequence shown here is derived from an EMBL/GenBank/DDBJ whole genome shotgun (WGS) entry which is preliminary data.</text>
</comment>
<gene>
    <name evidence="1" type="ORF">PORY_002376</name>
</gene>
<keyword evidence="2" id="KW-1185">Reference proteome</keyword>
<evidence type="ECO:0000313" key="2">
    <source>
        <dbReference type="Proteomes" id="UP000768646"/>
    </source>
</evidence>
<name>A0ACB7CAY1_9ASCO</name>
<sequence length="351" mass="41277">MSFFFNRRQKSAQDVVRGVKDGIQRLEALGSASDKKRAQEEVARSLQAMKILLYGDGGMKDFCFYIKFLESRLIFLDTDPVPDQVTQLSQQVYQTDLLYLFVVNFGRLEFESRKDVTSIFNVFLRRQIGTRYPTVDYLATKDDTLFILVRGYQVPEIALHSGLILRECFKHELLAKIVLWNPVFWEFFTYVESGTFDIASDAFQTFKELMIRHKSISADFLQNNYDDFFQKYTDLLKSSNYVTKRQSIKLLGEILLGRSNFNIMTTYIQSSENLKLIMNLLRDRSRNIQFEAFHVFKVFVANPNKTKQVLNILIKNKDKLLFFLSNFHNDRKDDEQFNDEKMFLIKQIEAL</sequence>
<proteinExistence type="predicted"/>
<accession>A0ACB7CAY1</accession>
<reference evidence="1 2" key="1">
    <citation type="journal article" date="2021" name="Commun. Biol.">
        <title>Genomic insights into the host specific adaptation of the Pneumocystis genus.</title>
        <authorList>
            <person name="Cisse O.H."/>
            <person name="Ma L."/>
            <person name="Dekker J.P."/>
            <person name="Khil P.P."/>
            <person name="Youn J.-H."/>
            <person name="Brenchley J.M."/>
            <person name="Blair R."/>
            <person name="Pahar B."/>
            <person name="Chabe M."/>
            <person name="Van Rompay K.K.A."/>
            <person name="Keesler R."/>
            <person name="Sukura A."/>
            <person name="Hirsch V."/>
            <person name="Kutty G."/>
            <person name="Liu Y."/>
            <person name="Peng L."/>
            <person name="Chen J."/>
            <person name="Song J."/>
            <person name="Weissenbacher-Lang C."/>
            <person name="Xu J."/>
            <person name="Upham N.S."/>
            <person name="Stajich J.E."/>
            <person name="Cuomo C.A."/>
            <person name="Cushion M.T."/>
            <person name="Kovacs J.A."/>
        </authorList>
    </citation>
    <scope>NUCLEOTIDE SEQUENCE [LARGE SCALE GENOMIC DNA]</scope>
    <source>
        <strain evidence="1 2">RABM</strain>
    </source>
</reference>
<dbReference type="Proteomes" id="UP000768646">
    <property type="component" value="Unassembled WGS sequence"/>
</dbReference>
<dbReference type="EMBL" id="JABTEG010000010">
    <property type="protein sequence ID" value="KAG4304195.1"/>
    <property type="molecule type" value="Genomic_DNA"/>
</dbReference>